<protein>
    <submittedName>
        <fullName evidence="2">Kinase-like domain-containing protein</fullName>
    </submittedName>
</protein>
<dbReference type="EMBL" id="ML178836">
    <property type="protein sequence ID" value="TFK98896.1"/>
    <property type="molecule type" value="Genomic_DNA"/>
</dbReference>
<evidence type="ECO:0000313" key="3">
    <source>
        <dbReference type="Proteomes" id="UP000305067"/>
    </source>
</evidence>
<dbReference type="InterPro" id="IPR002575">
    <property type="entry name" value="Aminoglycoside_PTrfase"/>
</dbReference>
<dbReference type="GO" id="GO:0005739">
    <property type="term" value="C:mitochondrion"/>
    <property type="evidence" value="ECO:0007669"/>
    <property type="project" value="TreeGrafter"/>
</dbReference>
<keyword evidence="2" id="KW-0418">Kinase</keyword>
<dbReference type="PANTHER" id="PTHR36091">
    <property type="entry name" value="ALTERED INHERITANCE OF MITOCHONDRIA PROTEIN 9, MITOCHONDRIAL"/>
    <property type="match status" value="1"/>
</dbReference>
<dbReference type="Proteomes" id="UP000305067">
    <property type="component" value="Unassembled WGS sequence"/>
</dbReference>
<dbReference type="GO" id="GO:0016301">
    <property type="term" value="F:kinase activity"/>
    <property type="evidence" value="ECO:0007669"/>
    <property type="project" value="UniProtKB-KW"/>
</dbReference>
<accession>A0A5C3QBG3</accession>
<keyword evidence="2" id="KW-0808">Transferase</keyword>
<dbReference type="PANTHER" id="PTHR36091:SF2">
    <property type="entry name" value="AMINOGLYCOSIDE PHOSPHOTRANSFERASE DOMAIN-CONTAINING PROTEIN"/>
    <property type="match status" value="1"/>
</dbReference>
<sequence length="531" mass="60253">MFSALYRRPLRPFFQRPCLARDKPPLTRFYSIQGQPQSDLFEYTSGRWIFDEPLRLKEHRTTFDVDGLCQLAAKSVNRPSSDVAEISKFAEGGFNRLLQITMTDGFKLIARIPYPLFAPRGLCLACEVATMDFVRQHTAVPVPTVYSYDPTREKEAGTEYMFMELVDGVPLSEAMPEFDDMDEYAEVIRQMVEVEAAVMQLKFPAAGGLYYAEDLERLSSSVRGVPVKSNEGRFCIGPNTQADCTPIHPRNRARRPFYNFEKQSPQEHIENLKRYLLLAPSLVPKNVYTNRPAFVLRHPSYRPINILLAGSSDSNLRTQIVSVLDCEQSSICPPFLDVGLPNDIQNYGDPVCDTLVPPELPDISDSTSPEDLTKFGTYLWRFLHHQFATQSIALMGPESLFTNQLSISRMSLFQSARHVWEGETIPLLQREVARLVSDWTEIVGPDSGPCPVVMTDKEVQDTFEFSHEVEEVDAKFLRLCNALGTRSDGFVLENSEVEDAVVHKAREFLLRPCLLQTCVQWVKTIDQGIEK</sequence>
<dbReference type="AlphaFoldDB" id="A0A5C3QBG3"/>
<dbReference type="SUPFAM" id="SSF56112">
    <property type="entry name" value="Protein kinase-like (PK-like)"/>
    <property type="match status" value="1"/>
</dbReference>
<dbReference type="InterPro" id="IPR051035">
    <property type="entry name" value="Mito_inheritance_9"/>
</dbReference>
<dbReference type="OrthoDB" id="2831558at2759"/>
<dbReference type="Pfam" id="PF01636">
    <property type="entry name" value="APH"/>
    <property type="match status" value="1"/>
</dbReference>
<dbReference type="InterPro" id="IPR011009">
    <property type="entry name" value="Kinase-like_dom_sf"/>
</dbReference>
<dbReference type="Gene3D" id="3.30.200.20">
    <property type="entry name" value="Phosphorylase Kinase, domain 1"/>
    <property type="match status" value="1"/>
</dbReference>
<dbReference type="STRING" id="1884261.A0A5C3QBG3"/>
<evidence type="ECO:0000259" key="1">
    <source>
        <dbReference type="Pfam" id="PF01636"/>
    </source>
</evidence>
<reference evidence="2 3" key="1">
    <citation type="journal article" date="2019" name="Nat. Ecol. Evol.">
        <title>Megaphylogeny resolves global patterns of mushroom evolution.</title>
        <authorList>
            <person name="Varga T."/>
            <person name="Krizsan K."/>
            <person name="Foldi C."/>
            <person name="Dima B."/>
            <person name="Sanchez-Garcia M."/>
            <person name="Sanchez-Ramirez S."/>
            <person name="Szollosi G.J."/>
            <person name="Szarkandi J.G."/>
            <person name="Papp V."/>
            <person name="Albert L."/>
            <person name="Andreopoulos W."/>
            <person name="Angelini C."/>
            <person name="Antonin V."/>
            <person name="Barry K.W."/>
            <person name="Bougher N.L."/>
            <person name="Buchanan P."/>
            <person name="Buyck B."/>
            <person name="Bense V."/>
            <person name="Catcheside P."/>
            <person name="Chovatia M."/>
            <person name="Cooper J."/>
            <person name="Damon W."/>
            <person name="Desjardin D."/>
            <person name="Finy P."/>
            <person name="Geml J."/>
            <person name="Haridas S."/>
            <person name="Hughes K."/>
            <person name="Justo A."/>
            <person name="Karasinski D."/>
            <person name="Kautmanova I."/>
            <person name="Kiss B."/>
            <person name="Kocsube S."/>
            <person name="Kotiranta H."/>
            <person name="LaButti K.M."/>
            <person name="Lechner B.E."/>
            <person name="Liimatainen K."/>
            <person name="Lipzen A."/>
            <person name="Lukacs Z."/>
            <person name="Mihaltcheva S."/>
            <person name="Morgado L.N."/>
            <person name="Niskanen T."/>
            <person name="Noordeloos M.E."/>
            <person name="Ohm R.A."/>
            <person name="Ortiz-Santana B."/>
            <person name="Ovrebo C."/>
            <person name="Racz N."/>
            <person name="Riley R."/>
            <person name="Savchenko A."/>
            <person name="Shiryaev A."/>
            <person name="Soop K."/>
            <person name="Spirin V."/>
            <person name="Szebenyi C."/>
            <person name="Tomsovsky M."/>
            <person name="Tulloss R.E."/>
            <person name="Uehling J."/>
            <person name="Grigoriev I.V."/>
            <person name="Vagvolgyi C."/>
            <person name="Papp T."/>
            <person name="Martin F.M."/>
            <person name="Miettinen O."/>
            <person name="Hibbett D.S."/>
            <person name="Nagy L.G."/>
        </authorList>
    </citation>
    <scope>NUCLEOTIDE SEQUENCE [LARGE SCALE GENOMIC DNA]</scope>
    <source>
        <strain evidence="2 3">CBS 309.79</strain>
    </source>
</reference>
<organism evidence="2 3">
    <name type="scientific">Pterulicium gracile</name>
    <dbReference type="NCBI Taxonomy" id="1884261"/>
    <lineage>
        <taxon>Eukaryota</taxon>
        <taxon>Fungi</taxon>
        <taxon>Dikarya</taxon>
        <taxon>Basidiomycota</taxon>
        <taxon>Agaricomycotina</taxon>
        <taxon>Agaricomycetes</taxon>
        <taxon>Agaricomycetidae</taxon>
        <taxon>Agaricales</taxon>
        <taxon>Pleurotineae</taxon>
        <taxon>Pterulaceae</taxon>
        <taxon>Pterulicium</taxon>
    </lineage>
</organism>
<proteinExistence type="predicted"/>
<feature type="domain" description="Aminoglycoside phosphotransferase" evidence="1">
    <location>
        <begin position="89"/>
        <end position="339"/>
    </location>
</feature>
<evidence type="ECO:0000313" key="2">
    <source>
        <dbReference type="EMBL" id="TFK98896.1"/>
    </source>
</evidence>
<gene>
    <name evidence="2" type="ORF">BDV98DRAFT_595249</name>
</gene>
<name>A0A5C3QBG3_9AGAR</name>
<keyword evidence="3" id="KW-1185">Reference proteome</keyword>